<evidence type="ECO:0000256" key="7">
    <source>
        <dbReference type="ARBA" id="ARBA00023128"/>
    </source>
</evidence>
<evidence type="ECO:0000313" key="11">
    <source>
        <dbReference type="Proteomes" id="UP001217582"/>
    </source>
</evidence>
<evidence type="ECO:0000256" key="4">
    <source>
        <dbReference type="ARBA" id="ARBA00022692"/>
    </source>
</evidence>
<evidence type="ECO:0000256" key="1">
    <source>
        <dbReference type="ARBA" id="ARBA00004304"/>
    </source>
</evidence>
<dbReference type="PANTHER" id="PTHR13032:SF6">
    <property type="entry name" value="MITOCHONDRIAL IMPORT INNER MEMBRANE TRANSLOCASE SUBUNIT TIM21"/>
    <property type="match status" value="1"/>
</dbReference>
<keyword evidence="4 9" id="KW-0812">Transmembrane</keyword>
<evidence type="ECO:0000256" key="9">
    <source>
        <dbReference type="RuleBase" id="RU367142"/>
    </source>
</evidence>
<keyword evidence="11" id="KW-1185">Reference proteome</keyword>
<keyword evidence="7 9" id="KW-0496">Mitochondrion</keyword>
<evidence type="ECO:0000256" key="3">
    <source>
        <dbReference type="ARBA" id="ARBA00020726"/>
    </source>
</evidence>
<comment type="subunit">
    <text evidence="9">Component of the TIM23 complex.</text>
</comment>
<dbReference type="InterPro" id="IPR013261">
    <property type="entry name" value="Tim21"/>
</dbReference>
<keyword evidence="9" id="KW-0653">Protein transport</keyword>
<gene>
    <name evidence="10" type="ORF">MARU1_000598</name>
</gene>
<comment type="function">
    <text evidence="9">Essential component of the TIM23 complex, a complex that mediates the translocation of transit peptide-containing proteins across the mitochondrial inner membrane.</text>
</comment>
<comment type="subcellular location">
    <subcellularLocation>
        <location evidence="9">Mitochondrion inner membrane</location>
        <topology evidence="9">Single-pass membrane protein</topology>
    </subcellularLocation>
    <subcellularLocation>
        <location evidence="1">Mitochondrion membrane</location>
        <topology evidence="1">Single-pass membrane protein</topology>
    </subcellularLocation>
</comment>
<keyword evidence="8 9" id="KW-0472">Membrane</keyword>
<evidence type="ECO:0000313" key="10">
    <source>
        <dbReference type="EMBL" id="WFD14592.1"/>
    </source>
</evidence>
<dbReference type="AlphaFoldDB" id="A0AAJ5YX88"/>
<organism evidence="10 11">
    <name type="scientific">Malassezia arunalokei</name>
    <dbReference type="NCBI Taxonomy" id="1514897"/>
    <lineage>
        <taxon>Eukaryota</taxon>
        <taxon>Fungi</taxon>
        <taxon>Dikarya</taxon>
        <taxon>Basidiomycota</taxon>
        <taxon>Ustilaginomycotina</taxon>
        <taxon>Malasseziomycetes</taxon>
        <taxon>Malasseziales</taxon>
        <taxon>Malasseziaceae</taxon>
        <taxon>Malassezia</taxon>
    </lineage>
</organism>
<name>A0AAJ5YX88_9BASI</name>
<feature type="transmembrane region" description="Helical" evidence="9">
    <location>
        <begin position="126"/>
        <end position="145"/>
    </location>
</feature>
<protein>
    <recommendedName>
        <fullName evidence="3 9">Mitochondrial import inner membrane translocase subunit Tim21</fullName>
    </recommendedName>
</protein>
<evidence type="ECO:0000256" key="8">
    <source>
        <dbReference type="ARBA" id="ARBA00023136"/>
    </source>
</evidence>
<dbReference type="EMBL" id="CP119916">
    <property type="protein sequence ID" value="WFD14592.1"/>
    <property type="molecule type" value="Genomic_DNA"/>
</dbReference>
<accession>A0AAJ5YX88</accession>
<dbReference type="InterPro" id="IPR038552">
    <property type="entry name" value="Tim21_IMS_sf"/>
</dbReference>
<evidence type="ECO:0000256" key="5">
    <source>
        <dbReference type="ARBA" id="ARBA00022946"/>
    </source>
</evidence>
<comment type="similarity">
    <text evidence="2 9">Belongs to the TIM21 family.</text>
</comment>
<dbReference type="GO" id="GO:0030150">
    <property type="term" value="P:protein import into mitochondrial matrix"/>
    <property type="evidence" value="ECO:0007669"/>
    <property type="project" value="UniProtKB-UniRule"/>
</dbReference>
<sequence length="386" mass="43456">MWKYQIRVASRAGACVSRNLDGQSLVRAPVLIRYFASQQQQRPSDGEQISKEQAELLRLLRESESLNNKKAFSRVPEQSLGLAGVALSQGAASASTRRIDRWTGFGKKWHDLSGGQKAARATVNTTRFFVVSFGALLTFVVGYSLTSELFARNSPTVIYNEACKVIQKSDKVHDHLLEPYRFHTSLAHGDFSPLNLPSHPHNATNSVHSSRFIDPRSGRETMFLHFFIESRDKDKPLGYWQFVRSSIVSGAQWLKTQAIEGGNKAYVWWQEQTREPTDSSSDQALAPEPKLPPQPWWITRKLRGAVHGVGEIIGKTSDAVGMSSLDFATAKPVPGTWTSGEVYIELVKDDKDTFQYKHFTIDIPNSRSPLRRRLHLDQRHDGVPIR</sequence>
<dbReference type="PANTHER" id="PTHR13032">
    <property type="entry name" value="MITOCHONDRIAL IMPORT INNER MEMBRANE TRANSLOCASE SUBUNIT TIM21"/>
    <property type="match status" value="1"/>
</dbReference>
<dbReference type="GO" id="GO:0005744">
    <property type="term" value="C:TIM23 mitochondrial import inner membrane translocase complex"/>
    <property type="evidence" value="ECO:0007669"/>
    <property type="project" value="UniProtKB-UniRule"/>
</dbReference>
<dbReference type="Gene3D" id="3.10.450.320">
    <property type="entry name" value="Mitochondrial import inner membrane translocase subunit Tim21"/>
    <property type="match status" value="1"/>
</dbReference>
<evidence type="ECO:0000256" key="6">
    <source>
        <dbReference type="ARBA" id="ARBA00022989"/>
    </source>
</evidence>
<keyword evidence="6 9" id="KW-1133">Transmembrane helix</keyword>
<dbReference type="Proteomes" id="UP001217582">
    <property type="component" value="Chromosome 1"/>
</dbReference>
<keyword evidence="9" id="KW-0813">Transport</keyword>
<dbReference type="Pfam" id="PF08294">
    <property type="entry name" value="TIM21"/>
    <property type="match status" value="1"/>
</dbReference>
<proteinExistence type="inferred from homology"/>
<reference evidence="10 11" key="1">
    <citation type="submission" date="2023-03" db="EMBL/GenBank/DDBJ databases">
        <title>Mating type loci evolution in Malassezia.</title>
        <authorList>
            <person name="Coelho M.A."/>
        </authorList>
    </citation>
    <scope>NUCLEOTIDE SEQUENCE [LARGE SCALE GENOMIC DNA]</scope>
    <source>
        <strain evidence="10 11">CBS 13387</strain>
    </source>
</reference>
<keyword evidence="9" id="KW-0999">Mitochondrion inner membrane</keyword>
<keyword evidence="9" id="KW-0811">Translocation</keyword>
<evidence type="ECO:0000256" key="2">
    <source>
        <dbReference type="ARBA" id="ARBA00010867"/>
    </source>
</evidence>
<keyword evidence="5" id="KW-0809">Transit peptide</keyword>